<accession>A0ABR4ALX2</accession>
<feature type="signal peptide" evidence="3">
    <location>
        <begin position="1"/>
        <end position="19"/>
    </location>
</feature>
<keyword evidence="2" id="KW-0812">Transmembrane</keyword>
<keyword evidence="2" id="KW-0472">Membrane</keyword>
<evidence type="ECO:0000256" key="1">
    <source>
        <dbReference type="SAM" id="MobiDB-lite"/>
    </source>
</evidence>
<feature type="transmembrane region" description="Helical" evidence="2">
    <location>
        <begin position="208"/>
        <end position="230"/>
    </location>
</feature>
<keyword evidence="3" id="KW-0732">Signal</keyword>
<keyword evidence="2" id="KW-1133">Transmembrane helix</keyword>
<reference evidence="4 5" key="1">
    <citation type="submission" date="2024-09" db="EMBL/GenBank/DDBJ databases">
        <title>Rethinking Asexuality: The Enigmatic Case of Functional Sexual Genes in Lepraria (Stereocaulaceae).</title>
        <authorList>
            <person name="Doellman M."/>
            <person name="Sun Y."/>
            <person name="Barcenas-Pena A."/>
            <person name="Lumbsch H.T."/>
            <person name="Grewe F."/>
        </authorList>
    </citation>
    <scope>NUCLEOTIDE SEQUENCE [LARGE SCALE GENOMIC DNA]</scope>
    <source>
        <strain evidence="4 5">Grewe 0041</strain>
    </source>
</reference>
<gene>
    <name evidence="4" type="ORF">ABVK25_012050</name>
</gene>
<sequence>MMRKSIIVALLGVAQYCSAQIKQCYYNNPPSKADDIPCDPDSEVSACCGPGWSCGTNLYCEQQQQGKTVQQGQKVVGSCTDESWNDPACPLKLNQSASFIAYFDYSLNTTICDGSDKTICPGPNNQSCCDNHQGITEINYYNQDAIPTSTTNLAALSSYYAAGDYSSTFSSSSSSSTSPSSASPSSKASPSAKPSSSPASGLSGGSKAGIGIGVALGAVAVAAALLYLFYRHKQNYRAQHGQGHGHRELEHMLSDVKQ</sequence>
<evidence type="ECO:0000313" key="5">
    <source>
        <dbReference type="Proteomes" id="UP001590951"/>
    </source>
</evidence>
<feature type="region of interest" description="Disordered" evidence="1">
    <location>
        <begin position="172"/>
        <end position="200"/>
    </location>
</feature>
<keyword evidence="5" id="KW-1185">Reference proteome</keyword>
<feature type="chain" id="PRO_5046617683" evidence="3">
    <location>
        <begin position="20"/>
        <end position="258"/>
    </location>
</feature>
<proteinExistence type="predicted"/>
<comment type="caution">
    <text evidence="4">The sequence shown here is derived from an EMBL/GenBank/DDBJ whole genome shotgun (WGS) entry which is preliminary data.</text>
</comment>
<protein>
    <submittedName>
        <fullName evidence="4">Uncharacterized protein</fullName>
    </submittedName>
</protein>
<dbReference type="EMBL" id="JBHFEH010000137">
    <property type="protein sequence ID" value="KAL2045811.1"/>
    <property type="molecule type" value="Genomic_DNA"/>
</dbReference>
<organism evidence="4 5">
    <name type="scientific">Lepraria finkii</name>
    <dbReference type="NCBI Taxonomy" id="1340010"/>
    <lineage>
        <taxon>Eukaryota</taxon>
        <taxon>Fungi</taxon>
        <taxon>Dikarya</taxon>
        <taxon>Ascomycota</taxon>
        <taxon>Pezizomycotina</taxon>
        <taxon>Lecanoromycetes</taxon>
        <taxon>OSLEUM clade</taxon>
        <taxon>Lecanoromycetidae</taxon>
        <taxon>Lecanorales</taxon>
        <taxon>Lecanorineae</taxon>
        <taxon>Stereocaulaceae</taxon>
        <taxon>Lepraria</taxon>
    </lineage>
</organism>
<evidence type="ECO:0000313" key="4">
    <source>
        <dbReference type="EMBL" id="KAL2045811.1"/>
    </source>
</evidence>
<name>A0ABR4ALX2_9LECA</name>
<dbReference type="Proteomes" id="UP001590951">
    <property type="component" value="Unassembled WGS sequence"/>
</dbReference>
<evidence type="ECO:0000256" key="2">
    <source>
        <dbReference type="SAM" id="Phobius"/>
    </source>
</evidence>
<evidence type="ECO:0000256" key="3">
    <source>
        <dbReference type="SAM" id="SignalP"/>
    </source>
</evidence>